<dbReference type="SMART" id="SM00471">
    <property type="entry name" value="HDc"/>
    <property type="match status" value="1"/>
</dbReference>
<dbReference type="SMART" id="SM00065">
    <property type="entry name" value="GAF"/>
    <property type="match status" value="1"/>
</dbReference>
<accession>A0ABW9SMJ3</accession>
<dbReference type="Pfam" id="PF13185">
    <property type="entry name" value="GAF_2"/>
    <property type="match status" value="1"/>
</dbReference>
<dbReference type="CDD" id="cd12914">
    <property type="entry name" value="PDC1_DGC_like"/>
    <property type="match status" value="1"/>
</dbReference>
<feature type="domain" description="HAMP" evidence="7">
    <location>
        <begin position="303"/>
        <end position="356"/>
    </location>
</feature>
<evidence type="ECO:0000259" key="7">
    <source>
        <dbReference type="PROSITE" id="PS50885"/>
    </source>
</evidence>
<feature type="transmembrane region" description="Helical" evidence="6">
    <location>
        <begin position="279"/>
        <end position="300"/>
    </location>
</feature>
<evidence type="ECO:0000256" key="2">
    <source>
        <dbReference type="ARBA" id="ARBA00022475"/>
    </source>
</evidence>
<dbReference type="InterPro" id="IPR029016">
    <property type="entry name" value="GAF-like_dom_sf"/>
</dbReference>
<dbReference type="InterPro" id="IPR003018">
    <property type="entry name" value="GAF"/>
</dbReference>
<evidence type="ECO:0000256" key="6">
    <source>
        <dbReference type="SAM" id="Phobius"/>
    </source>
</evidence>
<dbReference type="PANTHER" id="PTHR43155:SF2">
    <property type="entry name" value="CYCLIC DI-GMP PHOSPHODIESTERASE PA4108"/>
    <property type="match status" value="1"/>
</dbReference>
<evidence type="ECO:0000256" key="1">
    <source>
        <dbReference type="ARBA" id="ARBA00004651"/>
    </source>
</evidence>
<dbReference type="CDD" id="cd00077">
    <property type="entry name" value="HDc"/>
    <property type="match status" value="1"/>
</dbReference>
<name>A0ABW9SMJ3_9BURK</name>
<evidence type="ECO:0000256" key="4">
    <source>
        <dbReference type="ARBA" id="ARBA00022989"/>
    </source>
</evidence>
<dbReference type="InterPro" id="IPR033479">
    <property type="entry name" value="dCache_1"/>
</dbReference>
<feature type="domain" description="HD-GYP" evidence="8">
    <location>
        <begin position="540"/>
        <end position="730"/>
    </location>
</feature>
<dbReference type="PROSITE" id="PS51832">
    <property type="entry name" value="HD_GYP"/>
    <property type="match status" value="1"/>
</dbReference>
<evidence type="ECO:0000256" key="5">
    <source>
        <dbReference type="ARBA" id="ARBA00023136"/>
    </source>
</evidence>
<dbReference type="InterPro" id="IPR003607">
    <property type="entry name" value="HD/PDEase_dom"/>
</dbReference>
<keyword evidence="3 6" id="KW-0812">Transmembrane</keyword>
<evidence type="ECO:0000313" key="10">
    <source>
        <dbReference type="Proteomes" id="UP000735592"/>
    </source>
</evidence>
<dbReference type="Gene3D" id="6.10.340.10">
    <property type="match status" value="1"/>
</dbReference>
<keyword evidence="4 6" id="KW-1133">Transmembrane helix</keyword>
<dbReference type="CDD" id="cd06225">
    <property type="entry name" value="HAMP"/>
    <property type="match status" value="1"/>
</dbReference>
<dbReference type="PANTHER" id="PTHR43155">
    <property type="entry name" value="CYCLIC DI-GMP PHOSPHODIESTERASE PA4108-RELATED"/>
    <property type="match status" value="1"/>
</dbReference>
<dbReference type="CDD" id="cd18774">
    <property type="entry name" value="PDC2_HK_sensor"/>
    <property type="match status" value="1"/>
</dbReference>
<sequence length="730" mass="80123">MKSIRFRLLALMCAIFVVVSTALVFSAVERRHSDLQNARQQLQLLSKAIAKEQVESVRKAHTLSSQTGSDPALIHFAKSATCPRTLKTLVDFDPNFANIFIANLAGEVICSARSSEEPINISDRDFFRAALESDEAVIGQPIIGKFTRKWVLPFAHRFKNQAQKTEGIIVTALDLERINRESLALLFPHGTNVALVTESGTVVANFPTDTLHAGRIASKELGFAQLLRQGGEGDAIVDNERGESTLHSYSPVAKTASGAVYWWASIPLPLITQSADRQLLIYSAPVVLLGALILVFAWFGTEHYLLGPLRSISKTAEGLGKGQTFNNPELTRRDDEIGVLARTISQMAISLESKSEIVRLNRALQVLIECGRTISSAETEKSLLSRVCETLVRVGGYRMVWIGYCDSGDGRQVRPVAFGGQNNGYLEGIKVSWADDEYGQGPTGLAIRLRQAQFNRDFKSNPAVAPWSKMAIDHQFSSSSALPLIDENGDAFGALTIYSSSKDHFTPHEMQLLSDLARDVSFGIRALRNRETRDGFAVRLGLSLEATVRAIASTLEMRDPYTGGHQRKVATLAEAIARELGLPGTEIQGIVLAAEVHDIGKIRIPAEILTKPTRLTELERGMLQTHPDTGYEILKGIDFTWPIAEMVRQHHERIDGTGYPRGLKGEQILIGARIIAVADVIDAMASHRPYRSALGINAALEELRKGRGRQYDESVVDACIKVIAKGEIKI</sequence>
<dbReference type="RefSeq" id="WP_155433698.1">
    <property type="nucleotide sequence ID" value="NZ_JBHLXK010000003.1"/>
</dbReference>
<protein>
    <submittedName>
        <fullName evidence="9">HD domain-containing protein</fullName>
    </submittedName>
</protein>
<dbReference type="Proteomes" id="UP000735592">
    <property type="component" value="Unassembled WGS sequence"/>
</dbReference>
<evidence type="ECO:0000313" key="9">
    <source>
        <dbReference type="EMBL" id="MTW32443.1"/>
    </source>
</evidence>
<keyword evidence="2" id="KW-1003">Cell membrane</keyword>
<dbReference type="Pfam" id="PF13487">
    <property type="entry name" value="HD_5"/>
    <property type="match status" value="1"/>
</dbReference>
<dbReference type="Pfam" id="PF02743">
    <property type="entry name" value="dCache_1"/>
    <property type="match status" value="1"/>
</dbReference>
<dbReference type="Gene3D" id="3.30.450.20">
    <property type="entry name" value="PAS domain"/>
    <property type="match status" value="1"/>
</dbReference>
<dbReference type="SMART" id="SM00304">
    <property type="entry name" value="HAMP"/>
    <property type="match status" value="1"/>
</dbReference>
<dbReference type="PROSITE" id="PS50885">
    <property type="entry name" value="HAMP"/>
    <property type="match status" value="1"/>
</dbReference>
<dbReference type="InterPro" id="IPR037522">
    <property type="entry name" value="HD_GYP_dom"/>
</dbReference>
<proteinExistence type="predicted"/>
<organism evidence="9 10">
    <name type="scientific">Pseudoduganella danionis</name>
    <dbReference type="NCBI Taxonomy" id="1890295"/>
    <lineage>
        <taxon>Bacteria</taxon>
        <taxon>Pseudomonadati</taxon>
        <taxon>Pseudomonadota</taxon>
        <taxon>Betaproteobacteria</taxon>
        <taxon>Burkholderiales</taxon>
        <taxon>Oxalobacteraceae</taxon>
        <taxon>Telluria group</taxon>
        <taxon>Pseudoduganella</taxon>
    </lineage>
</organism>
<dbReference type="SUPFAM" id="SSF55781">
    <property type="entry name" value="GAF domain-like"/>
    <property type="match status" value="1"/>
</dbReference>
<keyword evidence="10" id="KW-1185">Reference proteome</keyword>
<keyword evidence="5 6" id="KW-0472">Membrane</keyword>
<dbReference type="Gene3D" id="3.30.450.40">
    <property type="match status" value="1"/>
</dbReference>
<evidence type="ECO:0000256" key="3">
    <source>
        <dbReference type="ARBA" id="ARBA00022692"/>
    </source>
</evidence>
<dbReference type="SUPFAM" id="SSF158472">
    <property type="entry name" value="HAMP domain-like"/>
    <property type="match status" value="1"/>
</dbReference>
<gene>
    <name evidence="9" type="ORF">GM655_06335</name>
</gene>
<dbReference type="EMBL" id="WNKW01000001">
    <property type="protein sequence ID" value="MTW32443.1"/>
    <property type="molecule type" value="Genomic_DNA"/>
</dbReference>
<reference evidence="9 10" key="1">
    <citation type="submission" date="2019-11" db="EMBL/GenBank/DDBJ databases">
        <title>Type strains purchased from KCTC, JCM and DSMZ.</title>
        <authorList>
            <person name="Lu H."/>
        </authorList>
    </citation>
    <scope>NUCLEOTIDE SEQUENCE [LARGE SCALE GENOMIC DNA]</scope>
    <source>
        <strain evidence="9 10">DSM 103461</strain>
    </source>
</reference>
<dbReference type="InterPro" id="IPR003660">
    <property type="entry name" value="HAMP_dom"/>
</dbReference>
<comment type="subcellular location">
    <subcellularLocation>
        <location evidence="1">Cell membrane</location>
        <topology evidence="1">Multi-pass membrane protein</topology>
    </subcellularLocation>
</comment>
<dbReference type="Gene3D" id="1.10.3210.10">
    <property type="entry name" value="Hypothetical protein af1432"/>
    <property type="match status" value="1"/>
</dbReference>
<dbReference type="SUPFAM" id="SSF109604">
    <property type="entry name" value="HD-domain/PDEase-like"/>
    <property type="match status" value="1"/>
</dbReference>
<comment type="caution">
    <text evidence="9">The sequence shown here is derived from an EMBL/GenBank/DDBJ whole genome shotgun (WGS) entry which is preliminary data.</text>
</comment>
<evidence type="ECO:0000259" key="8">
    <source>
        <dbReference type="PROSITE" id="PS51832"/>
    </source>
</evidence>